<dbReference type="Gene3D" id="6.10.340.10">
    <property type="match status" value="1"/>
</dbReference>
<keyword evidence="5" id="KW-0808">Transferase</keyword>
<feature type="domain" description="Histidine kinase" evidence="9">
    <location>
        <begin position="246"/>
        <end position="457"/>
    </location>
</feature>
<proteinExistence type="predicted"/>
<keyword evidence="8" id="KW-1133">Transmembrane helix</keyword>
<evidence type="ECO:0000313" key="10">
    <source>
        <dbReference type="EMBL" id="MBP2021101.1"/>
    </source>
</evidence>
<dbReference type="PANTHER" id="PTHR45453">
    <property type="entry name" value="PHOSPHATE REGULON SENSOR PROTEIN PHOR"/>
    <property type="match status" value="1"/>
</dbReference>
<keyword evidence="8" id="KW-0472">Membrane</keyword>
<comment type="catalytic activity">
    <reaction evidence="1">
        <text>ATP + protein L-histidine = ADP + protein N-phospho-L-histidine.</text>
        <dbReference type="EC" id="2.7.13.3"/>
    </reaction>
</comment>
<comment type="subcellular location">
    <subcellularLocation>
        <location evidence="2">Membrane</location>
    </subcellularLocation>
</comment>
<evidence type="ECO:0000256" key="6">
    <source>
        <dbReference type="ARBA" id="ARBA00022777"/>
    </source>
</evidence>
<dbReference type="Pfam" id="PF02518">
    <property type="entry name" value="HATPase_c"/>
    <property type="match status" value="1"/>
</dbReference>
<dbReference type="CDD" id="cd00075">
    <property type="entry name" value="HATPase"/>
    <property type="match status" value="1"/>
</dbReference>
<dbReference type="Proteomes" id="UP001519308">
    <property type="component" value="Unassembled WGS sequence"/>
</dbReference>
<dbReference type="PROSITE" id="PS50109">
    <property type="entry name" value="HIS_KIN"/>
    <property type="match status" value="1"/>
</dbReference>
<dbReference type="InterPro" id="IPR003661">
    <property type="entry name" value="HisK_dim/P_dom"/>
</dbReference>
<evidence type="ECO:0000256" key="7">
    <source>
        <dbReference type="ARBA" id="ARBA00023012"/>
    </source>
</evidence>
<evidence type="ECO:0000256" key="8">
    <source>
        <dbReference type="SAM" id="Phobius"/>
    </source>
</evidence>
<dbReference type="PANTHER" id="PTHR45453:SF1">
    <property type="entry name" value="PHOSPHATE REGULON SENSOR PROTEIN PHOR"/>
    <property type="match status" value="1"/>
</dbReference>
<evidence type="ECO:0000313" key="11">
    <source>
        <dbReference type="Proteomes" id="UP001519308"/>
    </source>
</evidence>
<dbReference type="CDD" id="cd00082">
    <property type="entry name" value="HisKA"/>
    <property type="match status" value="1"/>
</dbReference>
<dbReference type="InterPro" id="IPR050351">
    <property type="entry name" value="BphY/WalK/GraS-like"/>
</dbReference>
<dbReference type="PRINTS" id="PR00344">
    <property type="entry name" value="BCTRLSENSOR"/>
</dbReference>
<dbReference type="InterPro" id="IPR036097">
    <property type="entry name" value="HisK_dim/P_sf"/>
</dbReference>
<evidence type="ECO:0000256" key="2">
    <source>
        <dbReference type="ARBA" id="ARBA00004370"/>
    </source>
</evidence>
<keyword evidence="7" id="KW-0902">Two-component regulatory system</keyword>
<keyword evidence="8" id="KW-0812">Transmembrane</keyword>
<gene>
    <name evidence="10" type="ORF">J2Z44_000888</name>
</gene>
<dbReference type="SUPFAM" id="SSF55874">
    <property type="entry name" value="ATPase domain of HSP90 chaperone/DNA topoisomerase II/histidine kinase"/>
    <property type="match status" value="1"/>
</dbReference>
<dbReference type="InterPro" id="IPR005467">
    <property type="entry name" value="His_kinase_dom"/>
</dbReference>
<accession>A0ABS4JZY6</accession>
<evidence type="ECO:0000256" key="4">
    <source>
        <dbReference type="ARBA" id="ARBA00022553"/>
    </source>
</evidence>
<dbReference type="InterPro" id="IPR004358">
    <property type="entry name" value="Sig_transdc_His_kin-like_C"/>
</dbReference>
<keyword evidence="4" id="KW-0597">Phosphoprotein</keyword>
<dbReference type="InterPro" id="IPR003594">
    <property type="entry name" value="HATPase_dom"/>
</dbReference>
<comment type="caution">
    <text evidence="10">The sequence shown here is derived from an EMBL/GenBank/DDBJ whole genome shotgun (WGS) entry which is preliminary data.</text>
</comment>
<dbReference type="RefSeq" id="WP_021282246.1">
    <property type="nucleotide sequence ID" value="NZ_JAGGLL010000005.1"/>
</dbReference>
<evidence type="ECO:0000256" key="1">
    <source>
        <dbReference type="ARBA" id="ARBA00000085"/>
    </source>
</evidence>
<protein>
    <recommendedName>
        <fullName evidence="3">histidine kinase</fullName>
        <ecNumber evidence="3">2.7.13.3</ecNumber>
    </recommendedName>
</protein>
<evidence type="ECO:0000259" key="9">
    <source>
        <dbReference type="PROSITE" id="PS50109"/>
    </source>
</evidence>
<dbReference type="EMBL" id="JAGGLL010000005">
    <property type="protein sequence ID" value="MBP2021101.1"/>
    <property type="molecule type" value="Genomic_DNA"/>
</dbReference>
<dbReference type="Gene3D" id="1.10.287.130">
    <property type="match status" value="1"/>
</dbReference>
<dbReference type="SMART" id="SM00387">
    <property type="entry name" value="HATPase_c"/>
    <property type="match status" value="1"/>
</dbReference>
<dbReference type="Pfam" id="PF00512">
    <property type="entry name" value="HisKA"/>
    <property type="match status" value="1"/>
</dbReference>
<name>A0ABS4JZY6_9CLOT</name>
<evidence type="ECO:0000256" key="5">
    <source>
        <dbReference type="ARBA" id="ARBA00022679"/>
    </source>
</evidence>
<dbReference type="EC" id="2.7.13.3" evidence="3"/>
<dbReference type="SMART" id="SM00388">
    <property type="entry name" value="HisKA"/>
    <property type="match status" value="1"/>
</dbReference>
<evidence type="ECO:0000256" key="3">
    <source>
        <dbReference type="ARBA" id="ARBA00012438"/>
    </source>
</evidence>
<keyword evidence="11" id="KW-1185">Reference proteome</keyword>
<reference evidence="10 11" key="1">
    <citation type="submission" date="2021-03" db="EMBL/GenBank/DDBJ databases">
        <title>Genomic Encyclopedia of Type Strains, Phase IV (KMG-IV): sequencing the most valuable type-strain genomes for metagenomic binning, comparative biology and taxonomic classification.</title>
        <authorList>
            <person name="Goeker M."/>
        </authorList>
    </citation>
    <scope>NUCLEOTIDE SEQUENCE [LARGE SCALE GENOMIC DNA]</scope>
    <source>
        <strain evidence="10 11">DSM 28650</strain>
    </source>
</reference>
<dbReference type="GO" id="GO:0016301">
    <property type="term" value="F:kinase activity"/>
    <property type="evidence" value="ECO:0007669"/>
    <property type="project" value="UniProtKB-KW"/>
</dbReference>
<dbReference type="InterPro" id="IPR036890">
    <property type="entry name" value="HATPase_C_sf"/>
</dbReference>
<dbReference type="SUPFAM" id="SSF47384">
    <property type="entry name" value="Homodimeric domain of signal transducing histidine kinase"/>
    <property type="match status" value="1"/>
</dbReference>
<feature type="transmembrane region" description="Helical" evidence="8">
    <location>
        <begin position="165"/>
        <end position="184"/>
    </location>
</feature>
<organism evidence="10 11">
    <name type="scientific">Clostridium punense</name>
    <dbReference type="NCBI Taxonomy" id="1054297"/>
    <lineage>
        <taxon>Bacteria</taxon>
        <taxon>Bacillati</taxon>
        <taxon>Bacillota</taxon>
        <taxon>Clostridia</taxon>
        <taxon>Eubacteriales</taxon>
        <taxon>Clostridiaceae</taxon>
        <taxon>Clostridium</taxon>
    </lineage>
</organism>
<feature type="transmembrane region" description="Helical" evidence="8">
    <location>
        <begin position="12"/>
        <end position="31"/>
    </location>
</feature>
<sequence length="457" mass="51385">MIKLRGKLITSNIIVSLISIILVGALSMNLLESNYKKLVQQNIEDKTEAIVQNLENQYKGGSFNVYAVENIGIDAMNNGLIIEVLNNEKDVIWDAMKFNHGMCQNILQNVSNNTRRNSSAPIKYVTKTFDLTVNNEKHGVVNISYYGPFYYKDNDLVYLKSLRNAMIFVAIVALILSITIGLLISTKISSMISKVVTSTAMISKGNYNMISNDSDIEEMNTLVDSVNNLSSSLRKQEYLRKVLTKDMSHELRTPLTTLQGNLEGMIDGIWEPTSERLQSCNDEVIRLYRLVGDLENLARIEEEEVILSNSEINIGDLISSILSNFEKQFLDKNIKVQYKPKDIFIHGDKDKLSQALINIVSNSEKYTLEGGEVYLSISQEKNKVVIKVRDTGIGIDKEHLPYIFERFYRADESRARATGGSGIGLAITKSIIEAHKGSIEVNSKINEGTEFIVYLPK</sequence>
<dbReference type="Gene3D" id="3.30.565.10">
    <property type="entry name" value="Histidine kinase-like ATPase, C-terminal domain"/>
    <property type="match status" value="1"/>
</dbReference>
<keyword evidence="6 10" id="KW-0418">Kinase</keyword>